<evidence type="ECO:0000313" key="3">
    <source>
        <dbReference type="Proteomes" id="UP001589609"/>
    </source>
</evidence>
<feature type="transmembrane region" description="Helical" evidence="1">
    <location>
        <begin position="7"/>
        <end position="25"/>
    </location>
</feature>
<name>A0ABV5W8R1_9BACI</name>
<reference evidence="2 3" key="1">
    <citation type="submission" date="2024-09" db="EMBL/GenBank/DDBJ databases">
        <authorList>
            <person name="Sun Q."/>
            <person name="Mori K."/>
        </authorList>
    </citation>
    <scope>NUCLEOTIDE SEQUENCE [LARGE SCALE GENOMIC DNA]</scope>
    <source>
        <strain evidence="2 3">JCM 11201</strain>
    </source>
</reference>
<sequence>MSKRGWVIIIMTSLIVNVISLQHTIEAYYGREYGAVTTSMIVSIASVIVALTAYINWRKLEYN</sequence>
<feature type="transmembrane region" description="Helical" evidence="1">
    <location>
        <begin position="37"/>
        <end position="57"/>
    </location>
</feature>
<comment type="caution">
    <text evidence="2">The sequence shown here is derived from an EMBL/GenBank/DDBJ whole genome shotgun (WGS) entry which is preliminary data.</text>
</comment>
<evidence type="ECO:0000313" key="2">
    <source>
        <dbReference type="EMBL" id="MFB9756970.1"/>
    </source>
</evidence>
<keyword evidence="1" id="KW-1133">Transmembrane helix</keyword>
<dbReference type="Proteomes" id="UP001589609">
    <property type="component" value="Unassembled WGS sequence"/>
</dbReference>
<keyword evidence="3" id="KW-1185">Reference proteome</keyword>
<accession>A0ABV5W8R1</accession>
<protein>
    <submittedName>
        <fullName evidence="2">Uncharacterized protein</fullName>
    </submittedName>
</protein>
<dbReference type="EMBL" id="JBHMAF010000002">
    <property type="protein sequence ID" value="MFB9756970.1"/>
    <property type="molecule type" value="Genomic_DNA"/>
</dbReference>
<proteinExistence type="predicted"/>
<keyword evidence="1" id="KW-0472">Membrane</keyword>
<organism evidence="2 3">
    <name type="scientific">Ectobacillus funiculus</name>
    <dbReference type="NCBI Taxonomy" id="137993"/>
    <lineage>
        <taxon>Bacteria</taxon>
        <taxon>Bacillati</taxon>
        <taxon>Bacillota</taxon>
        <taxon>Bacilli</taxon>
        <taxon>Bacillales</taxon>
        <taxon>Bacillaceae</taxon>
        <taxon>Ectobacillus</taxon>
    </lineage>
</organism>
<keyword evidence="1" id="KW-0812">Transmembrane</keyword>
<dbReference type="RefSeq" id="WP_379947199.1">
    <property type="nucleotide sequence ID" value="NZ_JBHMAF010000002.1"/>
</dbReference>
<evidence type="ECO:0000256" key="1">
    <source>
        <dbReference type="SAM" id="Phobius"/>
    </source>
</evidence>
<gene>
    <name evidence="2" type="ORF">ACFFMS_00150</name>
</gene>